<gene>
    <name evidence="2" type="ordered locus">BURPS1106A_A2390</name>
</gene>
<sequence>MPGTKASARKRRERATRPRDPFGTCRRTSCSPDTRVGDDRRRTRSPAAQSIA</sequence>
<organism evidence="2 3">
    <name type="scientific">Burkholderia pseudomallei (strain 1106a)</name>
    <dbReference type="NCBI Taxonomy" id="357348"/>
    <lineage>
        <taxon>Bacteria</taxon>
        <taxon>Pseudomonadati</taxon>
        <taxon>Pseudomonadota</taxon>
        <taxon>Betaproteobacteria</taxon>
        <taxon>Burkholderiales</taxon>
        <taxon>Burkholderiaceae</taxon>
        <taxon>Burkholderia</taxon>
        <taxon>pseudomallei group</taxon>
    </lineage>
</organism>
<dbReference type="Proteomes" id="UP000006738">
    <property type="component" value="Chromosome II"/>
</dbReference>
<protein>
    <submittedName>
        <fullName evidence="2">Uncharacterized protein</fullName>
    </submittedName>
</protein>
<accession>A3P7W2</accession>
<feature type="region of interest" description="Disordered" evidence="1">
    <location>
        <begin position="1"/>
        <end position="52"/>
    </location>
</feature>
<evidence type="ECO:0000256" key="1">
    <source>
        <dbReference type="SAM" id="MobiDB-lite"/>
    </source>
</evidence>
<evidence type="ECO:0000313" key="3">
    <source>
        <dbReference type="Proteomes" id="UP000006738"/>
    </source>
</evidence>
<proteinExistence type="predicted"/>
<dbReference type="AlphaFoldDB" id="A3P7W2"/>
<evidence type="ECO:0000313" key="2">
    <source>
        <dbReference type="EMBL" id="ABN95553.1"/>
    </source>
</evidence>
<dbReference type="EMBL" id="CP000573">
    <property type="protein sequence ID" value="ABN95553.1"/>
    <property type="molecule type" value="Genomic_DNA"/>
</dbReference>
<reference evidence="3" key="1">
    <citation type="submission" date="2007-02" db="EMBL/GenBank/DDBJ databases">
        <authorList>
            <person name="DeShazer D."/>
            <person name="Woods D.E."/>
            <person name="Nierman W.C."/>
        </authorList>
    </citation>
    <scope>NUCLEOTIDE SEQUENCE [LARGE SCALE GENOMIC DNA]</scope>
    <source>
        <strain evidence="3">1106a</strain>
    </source>
</reference>
<name>A3P7W2_BURP0</name>
<dbReference type="HOGENOM" id="CLU_3077651_0_0_4"/>
<dbReference type="KEGG" id="bpl:BURPS1106A_A2390"/>